<evidence type="ECO:0000313" key="3">
    <source>
        <dbReference type="Proteomes" id="UP000596661"/>
    </source>
</evidence>
<reference evidence="2" key="2">
    <citation type="submission" date="2021-03" db="UniProtKB">
        <authorList>
            <consortium name="EnsemblPlants"/>
        </authorList>
    </citation>
    <scope>IDENTIFICATION</scope>
</reference>
<keyword evidence="1" id="KW-0472">Membrane</keyword>
<dbReference type="EMBL" id="UZAU01000041">
    <property type="status" value="NOT_ANNOTATED_CDS"/>
    <property type="molecule type" value="Genomic_DNA"/>
</dbReference>
<name>A0A803NHX6_CANSA</name>
<feature type="transmembrane region" description="Helical" evidence="1">
    <location>
        <begin position="16"/>
        <end position="36"/>
    </location>
</feature>
<evidence type="ECO:0000313" key="2">
    <source>
        <dbReference type="EnsemblPlants" id="cds.evm.model.01.1633"/>
    </source>
</evidence>
<keyword evidence="1" id="KW-1133">Transmembrane helix</keyword>
<reference evidence="2" key="1">
    <citation type="submission" date="2018-11" db="EMBL/GenBank/DDBJ databases">
        <authorList>
            <person name="Grassa J C."/>
        </authorList>
    </citation>
    <scope>NUCLEOTIDE SEQUENCE [LARGE SCALE GENOMIC DNA]</scope>
</reference>
<evidence type="ECO:0000256" key="1">
    <source>
        <dbReference type="SAM" id="Phobius"/>
    </source>
</evidence>
<dbReference type="Proteomes" id="UP000596661">
    <property type="component" value="Chromosome 1"/>
</dbReference>
<sequence length="131" mass="14329">MPISFCTSDEMNFVPIIYTPCAIIFLSDTFLLRLLVSEDWHGERARGCAGARVCGCSAGCTAAGVEGWAGGRARRVQGACTLSQARVCALRCWKRDVVCQGHGREARTPKTAGAPFGELFEHNTNDYKYYT</sequence>
<dbReference type="AlphaFoldDB" id="A0A803NHX6"/>
<keyword evidence="3" id="KW-1185">Reference proteome</keyword>
<accession>A0A803NHX6</accession>
<keyword evidence="1" id="KW-0812">Transmembrane</keyword>
<proteinExistence type="predicted"/>
<dbReference type="Gramene" id="evm.model.01.1633">
    <property type="protein sequence ID" value="cds.evm.model.01.1633"/>
    <property type="gene ID" value="evm.TU.01.1633"/>
</dbReference>
<organism evidence="2 3">
    <name type="scientific">Cannabis sativa</name>
    <name type="common">Hemp</name>
    <name type="synonym">Marijuana</name>
    <dbReference type="NCBI Taxonomy" id="3483"/>
    <lineage>
        <taxon>Eukaryota</taxon>
        <taxon>Viridiplantae</taxon>
        <taxon>Streptophyta</taxon>
        <taxon>Embryophyta</taxon>
        <taxon>Tracheophyta</taxon>
        <taxon>Spermatophyta</taxon>
        <taxon>Magnoliopsida</taxon>
        <taxon>eudicotyledons</taxon>
        <taxon>Gunneridae</taxon>
        <taxon>Pentapetalae</taxon>
        <taxon>rosids</taxon>
        <taxon>fabids</taxon>
        <taxon>Rosales</taxon>
        <taxon>Cannabaceae</taxon>
        <taxon>Cannabis</taxon>
    </lineage>
</organism>
<protein>
    <submittedName>
        <fullName evidence="2">Uncharacterized protein</fullName>
    </submittedName>
</protein>
<dbReference type="EnsemblPlants" id="evm.model.01.1633">
    <property type="protein sequence ID" value="cds.evm.model.01.1633"/>
    <property type="gene ID" value="evm.TU.01.1633"/>
</dbReference>